<keyword evidence="2" id="KW-1185">Reference proteome</keyword>
<reference evidence="1 2" key="1">
    <citation type="submission" date="2022-09" db="EMBL/GenBank/DDBJ databases">
        <authorList>
            <person name="Giprobiosintez L."/>
        </authorList>
    </citation>
    <scope>NUCLEOTIDE SEQUENCE [LARGE SCALE GENOMIC DNA]</scope>
    <source>
        <strain evidence="2">VKPM-B-12549 (GBS-15)</strain>
    </source>
</reference>
<dbReference type="Proteomes" id="UP001359308">
    <property type="component" value="Chromosome"/>
</dbReference>
<evidence type="ECO:0000313" key="2">
    <source>
        <dbReference type="Proteomes" id="UP001359308"/>
    </source>
</evidence>
<dbReference type="EMBL" id="CP104311">
    <property type="protein sequence ID" value="WWF00666.1"/>
    <property type="molecule type" value="Genomic_DNA"/>
</dbReference>
<proteinExistence type="predicted"/>
<sequence length="69" mass="7827">MNPYRKIYEGAAGFITVPEALRHHRVEVILWPLDETTPTQLVRRRSPPPQFAGRVKDLGDVMSTVPAED</sequence>
<accession>A0ABZ2F0X1</accession>
<evidence type="ECO:0000313" key="1">
    <source>
        <dbReference type="EMBL" id="WWF00666.1"/>
    </source>
</evidence>
<organism evidence="1 2">
    <name type="scientific">Methylococcus capsulatus</name>
    <dbReference type="NCBI Taxonomy" id="414"/>
    <lineage>
        <taxon>Bacteria</taxon>
        <taxon>Pseudomonadati</taxon>
        <taxon>Pseudomonadota</taxon>
        <taxon>Gammaproteobacteria</taxon>
        <taxon>Methylococcales</taxon>
        <taxon>Methylococcaceae</taxon>
        <taxon>Methylococcus</taxon>
    </lineage>
</organism>
<name>A0ABZ2F0X1_METCP</name>
<dbReference type="RefSeq" id="WP_198321785.1">
    <property type="nucleotide sequence ID" value="NZ_CP104311.1"/>
</dbReference>
<gene>
    <name evidence="1" type="ORF">N4J17_09220</name>
</gene>
<protein>
    <submittedName>
        <fullName evidence="1">Uncharacterized protein</fullName>
    </submittedName>
</protein>